<dbReference type="RefSeq" id="YP_009195824.1">
    <property type="nucleotide sequence ID" value="NC_028764.1"/>
</dbReference>
<accession>A0A0A8WJ18</accession>
<proteinExistence type="predicted"/>
<reference evidence="1 2" key="1">
    <citation type="submission" date="2014-12" db="EMBL/GenBank/DDBJ databases">
        <title>Whole Genome Sequence and Molecular Characterization of Siphoviridae / Myoviridae Phage Infecting Clostridium difficile.</title>
        <authorList>
            <person name="Monot M."/>
        </authorList>
    </citation>
    <scope>NUCLEOTIDE SEQUENCE [LARGE SCALE GENOMIC DNA]</scope>
</reference>
<gene>
    <name evidence="1" type="ORF">PHICD505_20062</name>
</gene>
<name>A0A0A8WJ18_9CAUD</name>
<evidence type="ECO:0000313" key="1">
    <source>
        <dbReference type="EMBL" id="CEK40689.1"/>
    </source>
</evidence>
<evidence type="ECO:0000313" key="2">
    <source>
        <dbReference type="Proteomes" id="UP000030732"/>
    </source>
</evidence>
<keyword evidence="2" id="KW-1185">Reference proteome</keyword>
<dbReference type="GeneID" id="26646765"/>
<dbReference type="OrthoDB" id="38351at10239"/>
<sequence length="58" mass="6845">MDDRLEMINASVNYIQMICESSNIAIIAERGRVRILDLETKEKYDLLKNKLEEMLEEI</sequence>
<protein>
    <submittedName>
        <fullName evidence="1">Uncharacterized protein</fullName>
    </submittedName>
</protein>
<dbReference type="KEGG" id="vg:26646765"/>
<dbReference type="EMBL" id="LN681539">
    <property type="protein sequence ID" value="CEK40689.1"/>
    <property type="molecule type" value="Genomic_DNA"/>
</dbReference>
<dbReference type="Proteomes" id="UP000030732">
    <property type="component" value="Segment"/>
</dbReference>
<organism evidence="1 2">
    <name type="scientific">Clostridium phage phiCD505</name>
    <dbReference type="NCBI Taxonomy" id="1582154"/>
    <lineage>
        <taxon>Viruses</taxon>
        <taxon>Duplodnaviria</taxon>
        <taxon>Heunggongvirae</taxon>
        <taxon>Uroviricota</taxon>
        <taxon>Caudoviricetes</taxon>
        <taxon>Colneyvirus</taxon>
        <taxon>Colneyvirus CD505</taxon>
    </lineage>
</organism>